<dbReference type="EC" id="6.3.4.15" evidence="3"/>
<organism evidence="5 6">
    <name type="scientific">candidate division WOR_3 bacterium SM23_60</name>
    <dbReference type="NCBI Taxonomy" id="1703780"/>
    <lineage>
        <taxon>Bacteria</taxon>
        <taxon>Bacteria division WOR-3</taxon>
    </lineage>
</organism>
<dbReference type="AlphaFoldDB" id="A0A0S8GHH9"/>
<accession>A0A0S8GHH9</accession>
<dbReference type="Gene3D" id="2.30.30.100">
    <property type="match status" value="1"/>
</dbReference>
<dbReference type="NCBIfam" id="TIGR00121">
    <property type="entry name" value="birA_ligase"/>
    <property type="match status" value="1"/>
</dbReference>
<dbReference type="PANTHER" id="PTHR12835:SF5">
    <property type="entry name" value="BIOTIN--PROTEIN LIGASE"/>
    <property type="match status" value="1"/>
</dbReference>
<keyword evidence="2" id="KW-0092">Biotin</keyword>
<dbReference type="GO" id="GO:0005737">
    <property type="term" value="C:cytoplasm"/>
    <property type="evidence" value="ECO:0007669"/>
    <property type="project" value="TreeGrafter"/>
</dbReference>
<proteinExistence type="predicted"/>
<keyword evidence="1" id="KW-0436">Ligase</keyword>
<evidence type="ECO:0000256" key="2">
    <source>
        <dbReference type="ARBA" id="ARBA00023267"/>
    </source>
</evidence>
<dbReference type="InterPro" id="IPR003142">
    <property type="entry name" value="BPL_C"/>
</dbReference>
<dbReference type="EMBL" id="LJUO01000071">
    <property type="protein sequence ID" value="KPK71082.1"/>
    <property type="molecule type" value="Genomic_DNA"/>
</dbReference>
<dbReference type="Gene3D" id="3.30.930.10">
    <property type="entry name" value="Bira Bifunctional Protein, Domain 2"/>
    <property type="match status" value="1"/>
</dbReference>
<dbReference type="Pfam" id="PF02237">
    <property type="entry name" value="BPL_C"/>
    <property type="match status" value="1"/>
</dbReference>
<dbReference type="InterPro" id="IPR045864">
    <property type="entry name" value="aa-tRNA-synth_II/BPL/LPL"/>
</dbReference>
<feature type="domain" description="BPL/LPL catalytic" evidence="4">
    <location>
        <begin position="1"/>
        <end position="168"/>
    </location>
</feature>
<name>A0A0S8GHH9_UNCW3</name>
<evidence type="ECO:0000256" key="3">
    <source>
        <dbReference type="ARBA" id="ARBA00024227"/>
    </source>
</evidence>
<dbReference type="Proteomes" id="UP000051096">
    <property type="component" value="Unassembled WGS sequence"/>
</dbReference>
<dbReference type="PROSITE" id="PS51733">
    <property type="entry name" value="BPL_LPL_CATALYTIC"/>
    <property type="match status" value="1"/>
</dbReference>
<dbReference type="InterPro" id="IPR004143">
    <property type="entry name" value="BPL_LPL_catalytic"/>
</dbReference>
<dbReference type="CDD" id="cd16442">
    <property type="entry name" value="BPL"/>
    <property type="match status" value="1"/>
</dbReference>
<protein>
    <recommendedName>
        <fullName evidence="3">biotin--[biotin carboxyl-carrier protein] ligase</fullName>
        <ecNumber evidence="3">6.3.4.15</ecNumber>
    </recommendedName>
</protein>
<evidence type="ECO:0000256" key="1">
    <source>
        <dbReference type="ARBA" id="ARBA00022598"/>
    </source>
</evidence>
<evidence type="ECO:0000313" key="5">
    <source>
        <dbReference type="EMBL" id="KPK71082.1"/>
    </source>
</evidence>
<comment type="caution">
    <text evidence="5">The sequence shown here is derived from an EMBL/GenBank/DDBJ whole genome shotgun (WGS) entry which is preliminary data.</text>
</comment>
<sequence length="233" mass="25599">MIGCRVYSLDIVDSTNEFAKALIGKTLPGTVVRARQQTHGRGRYGKAWYSPEQGLWMSVILKPAELGLITITAGVAVCEALHACGVSPSIKWPNDILLNNRKIGGILTEIVDHHVIVGIGLNLNIQSFPDELTDIASSVYLETGQRIDRETVFDHVCAQLERCYAMLTNSQVDELLSRWRSHAVFLGHDVIIEQGDRIMTCTARDISETGALIVSQSDGRIEQVLGGTCRLVN</sequence>
<reference evidence="5 6" key="1">
    <citation type="journal article" date="2015" name="Microbiome">
        <title>Genomic resolution of linkages in carbon, nitrogen, and sulfur cycling among widespread estuary sediment bacteria.</title>
        <authorList>
            <person name="Baker B.J."/>
            <person name="Lazar C.S."/>
            <person name="Teske A.P."/>
            <person name="Dick G.J."/>
        </authorList>
    </citation>
    <scope>NUCLEOTIDE SEQUENCE [LARGE SCALE GENOMIC DNA]</scope>
    <source>
        <strain evidence="5">SM23_60</strain>
    </source>
</reference>
<evidence type="ECO:0000259" key="4">
    <source>
        <dbReference type="PROSITE" id="PS51733"/>
    </source>
</evidence>
<evidence type="ECO:0000313" key="6">
    <source>
        <dbReference type="Proteomes" id="UP000051096"/>
    </source>
</evidence>
<dbReference type="SUPFAM" id="SSF55681">
    <property type="entry name" value="Class II aaRS and biotin synthetases"/>
    <property type="match status" value="1"/>
</dbReference>
<gene>
    <name evidence="5" type="ORF">AMJ87_07700</name>
</gene>
<dbReference type="PANTHER" id="PTHR12835">
    <property type="entry name" value="BIOTIN PROTEIN LIGASE"/>
    <property type="match status" value="1"/>
</dbReference>
<dbReference type="InterPro" id="IPR004408">
    <property type="entry name" value="Biotin_CoA_COase_ligase"/>
</dbReference>
<dbReference type="GO" id="GO:0004077">
    <property type="term" value="F:biotin--[biotin carboxyl-carrier protein] ligase activity"/>
    <property type="evidence" value="ECO:0007669"/>
    <property type="project" value="UniProtKB-EC"/>
</dbReference>
<dbReference type="Pfam" id="PF03099">
    <property type="entry name" value="BPL_LplA_LipB"/>
    <property type="match status" value="1"/>
</dbReference>